<accession>A0AAF0DGX0</accession>
<dbReference type="GO" id="GO:0005886">
    <property type="term" value="C:plasma membrane"/>
    <property type="evidence" value="ECO:0007669"/>
    <property type="project" value="TreeGrafter"/>
</dbReference>
<dbReference type="InterPro" id="IPR036259">
    <property type="entry name" value="MFS_trans_sf"/>
</dbReference>
<evidence type="ECO:0000256" key="5">
    <source>
        <dbReference type="SAM" id="MobiDB-lite"/>
    </source>
</evidence>
<feature type="domain" description="Major facilitator superfamily (MFS) profile" evidence="7">
    <location>
        <begin position="122"/>
        <end position="263"/>
    </location>
</feature>
<dbReference type="AlphaFoldDB" id="A0AAF0DGX0"/>
<feature type="region of interest" description="Disordered" evidence="5">
    <location>
        <begin position="71"/>
        <end position="91"/>
    </location>
</feature>
<dbReference type="InterPro" id="IPR011701">
    <property type="entry name" value="MFS"/>
</dbReference>
<feature type="transmembrane region" description="Helical" evidence="6">
    <location>
        <begin position="156"/>
        <end position="176"/>
    </location>
</feature>
<evidence type="ECO:0000313" key="8">
    <source>
        <dbReference type="EMBL" id="WEW57979.1"/>
    </source>
</evidence>
<evidence type="ECO:0000313" key="9">
    <source>
        <dbReference type="Proteomes" id="UP001219355"/>
    </source>
</evidence>
<dbReference type="PROSITE" id="PS00216">
    <property type="entry name" value="SUGAR_TRANSPORT_1"/>
    <property type="match status" value="1"/>
</dbReference>
<protein>
    <recommendedName>
        <fullName evidence="7">Major facilitator superfamily (MFS) profile domain-containing protein</fullName>
    </recommendedName>
</protein>
<evidence type="ECO:0000256" key="4">
    <source>
        <dbReference type="ARBA" id="ARBA00023136"/>
    </source>
</evidence>
<evidence type="ECO:0000259" key="7">
    <source>
        <dbReference type="PROSITE" id="PS50850"/>
    </source>
</evidence>
<evidence type="ECO:0000256" key="2">
    <source>
        <dbReference type="ARBA" id="ARBA00022692"/>
    </source>
</evidence>
<dbReference type="InterPro" id="IPR020846">
    <property type="entry name" value="MFS_dom"/>
</dbReference>
<dbReference type="EMBL" id="CP120628">
    <property type="protein sequence ID" value="WEW57979.1"/>
    <property type="molecule type" value="Genomic_DNA"/>
</dbReference>
<proteinExistence type="predicted"/>
<keyword evidence="3 6" id="KW-1133">Transmembrane helix</keyword>
<reference evidence="8" key="1">
    <citation type="submission" date="2023-03" db="EMBL/GenBank/DDBJ databases">
        <title>Emydomyces testavorans Genome Sequence.</title>
        <authorList>
            <person name="Hoyer L."/>
        </authorList>
    </citation>
    <scope>NUCLEOTIDE SEQUENCE</scope>
    <source>
        <strain evidence="8">16-2883</strain>
    </source>
</reference>
<feature type="region of interest" description="Disordered" evidence="5">
    <location>
        <begin position="1"/>
        <end position="31"/>
    </location>
</feature>
<dbReference type="SUPFAM" id="SSF103473">
    <property type="entry name" value="MFS general substrate transporter"/>
    <property type="match status" value="1"/>
</dbReference>
<dbReference type="GO" id="GO:0042908">
    <property type="term" value="P:xenobiotic transport"/>
    <property type="evidence" value="ECO:0007669"/>
    <property type="project" value="UniProtKB-ARBA"/>
</dbReference>
<dbReference type="Proteomes" id="UP001219355">
    <property type="component" value="Chromosome 2"/>
</dbReference>
<keyword evidence="2 6" id="KW-0812">Transmembrane</keyword>
<evidence type="ECO:0000256" key="3">
    <source>
        <dbReference type="ARBA" id="ARBA00022989"/>
    </source>
</evidence>
<comment type="subcellular location">
    <subcellularLocation>
        <location evidence="1">Membrane</location>
        <topology evidence="1">Multi-pass membrane protein</topology>
    </subcellularLocation>
</comment>
<gene>
    <name evidence="8" type="ORF">PRK78_003446</name>
</gene>
<organism evidence="8 9">
    <name type="scientific">Emydomyces testavorans</name>
    <dbReference type="NCBI Taxonomy" id="2070801"/>
    <lineage>
        <taxon>Eukaryota</taxon>
        <taxon>Fungi</taxon>
        <taxon>Dikarya</taxon>
        <taxon>Ascomycota</taxon>
        <taxon>Pezizomycotina</taxon>
        <taxon>Eurotiomycetes</taxon>
        <taxon>Eurotiomycetidae</taxon>
        <taxon>Onygenales</taxon>
        <taxon>Nannizziopsiaceae</taxon>
        <taxon>Emydomyces</taxon>
    </lineage>
</organism>
<dbReference type="Gene3D" id="1.20.1720.10">
    <property type="entry name" value="Multidrug resistance protein D"/>
    <property type="match status" value="1"/>
</dbReference>
<dbReference type="PANTHER" id="PTHR23502:SF7">
    <property type="entry name" value="DRUG_PROTON ANTIPORTER YHK8-RELATED"/>
    <property type="match status" value="1"/>
</dbReference>
<feature type="transmembrane region" description="Helical" evidence="6">
    <location>
        <begin position="120"/>
        <end position="144"/>
    </location>
</feature>
<dbReference type="Pfam" id="PF07690">
    <property type="entry name" value="MFS_1"/>
    <property type="match status" value="1"/>
</dbReference>
<feature type="transmembrane region" description="Helical" evidence="6">
    <location>
        <begin position="188"/>
        <end position="209"/>
    </location>
</feature>
<evidence type="ECO:0000256" key="1">
    <source>
        <dbReference type="ARBA" id="ARBA00004141"/>
    </source>
</evidence>
<evidence type="ECO:0000256" key="6">
    <source>
        <dbReference type="SAM" id="Phobius"/>
    </source>
</evidence>
<dbReference type="GO" id="GO:0022857">
    <property type="term" value="F:transmembrane transporter activity"/>
    <property type="evidence" value="ECO:0007669"/>
    <property type="project" value="InterPro"/>
</dbReference>
<dbReference type="GO" id="GO:0140115">
    <property type="term" value="P:export across plasma membrane"/>
    <property type="evidence" value="ECO:0007669"/>
    <property type="project" value="UniProtKB-ARBA"/>
</dbReference>
<dbReference type="PANTHER" id="PTHR23502">
    <property type="entry name" value="MAJOR FACILITATOR SUPERFAMILY"/>
    <property type="match status" value="1"/>
</dbReference>
<sequence length="263" mass="28963">MAKSEAHVSTTEVADDASSFEREKTFGPIQRLESDDHLQVLGRQSSTRSSILTLERSVSLGDGYTHPRVYNDRLQEPEEEEKQAWTEEERARDAGADFVVAWAGPGDPDNPRNMSYGRKWLIVIIMAMGSLCVACASSMYIMAYPQLIKEFGISRLVATLGLSSFIFGLGVGPLFLAPLSEFFGRRIIYIVSFFSFILWLIPCAVAQNIQTLIVSRFFNGLSGSAFLSVAGGTVGDMFERHQLAAPMMVYTASPFLGPEIGPL</sequence>
<dbReference type="InterPro" id="IPR005829">
    <property type="entry name" value="Sugar_transporter_CS"/>
</dbReference>
<keyword evidence="9" id="KW-1185">Reference proteome</keyword>
<dbReference type="PROSITE" id="PS50850">
    <property type="entry name" value="MFS"/>
    <property type="match status" value="1"/>
</dbReference>
<name>A0AAF0DGX0_9EURO</name>
<keyword evidence="4 6" id="KW-0472">Membrane</keyword>